<dbReference type="CDD" id="cd03057">
    <property type="entry name" value="GST_N_Beta"/>
    <property type="match status" value="1"/>
</dbReference>
<dbReference type="InterPro" id="IPR036282">
    <property type="entry name" value="Glutathione-S-Trfase_C_sf"/>
</dbReference>
<accession>A0AAJ6NWH1</accession>
<reference evidence="3 4" key="1">
    <citation type="journal article" date="2023" name="Limnol Oceanogr Lett">
        <title>Environmental adaptations by the intertidal Antarctic cyanobacterium Halotia branconii CENA392 as revealed using long-read genome sequencing.</title>
        <authorList>
            <person name="Dextro R.B."/>
            <person name="Delbaje E."/>
            <person name="Freitas P.N.N."/>
            <person name="Geraldes V."/>
            <person name="Pinto E."/>
            <person name="Long P.F."/>
            <person name="Fiore M.F."/>
        </authorList>
    </citation>
    <scope>NUCLEOTIDE SEQUENCE [LARGE SCALE GENOMIC DNA]</scope>
    <source>
        <strain evidence="3 4">CENA392</strain>
    </source>
</reference>
<dbReference type="SFLD" id="SFLDG01150">
    <property type="entry name" value="Main.1:_Beta-like"/>
    <property type="match status" value="1"/>
</dbReference>
<proteinExistence type="predicted"/>
<dbReference type="AlphaFoldDB" id="A0AAJ6NWH1"/>
<evidence type="ECO:0000313" key="3">
    <source>
        <dbReference type="EMBL" id="WGV28024.1"/>
    </source>
</evidence>
<gene>
    <name evidence="3" type="ORF">QI031_11315</name>
</gene>
<feature type="domain" description="GST N-terminal" evidence="1">
    <location>
        <begin position="1"/>
        <end position="76"/>
    </location>
</feature>
<dbReference type="Gene3D" id="1.20.1050.10">
    <property type="match status" value="1"/>
</dbReference>
<keyword evidence="4" id="KW-1185">Reference proteome</keyword>
<dbReference type="InterPro" id="IPR004045">
    <property type="entry name" value="Glutathione_S-Trfase_N"/>
</dbReference>
<dbReference type="Pfam" id="PF13409">
    <property type="entry name" value="GST_N_2"/>
    <property type="match status" value="1"/>
</dbReference>
<dbReference type="Pfam" id="PF00043">
    <property type="entry name" value="GST_C"/>
    <property type="match status" value="1"/>
</dbReference>
<protein>
    <submittedName>
        <fullName evidence="3">Glutathione S-transferase</fullName>
    </submittedName>
</protein>
<dbReference type="InterPro" id="IPR036249">
    <property type="entry name" value="Thioredoxin-like_sf"/>
</dbReference>
<dbReference type="SFLD" id="SFLDS00019">
    <property type="entry name" value="Glutathione_Transferase_(cytos"/>
    <property type="match status" value="1"/>
</dbReference>
<dbReference type="InterPro" id="IPR040079">
    <property type="entry name" value="Glutathione_S-Trfase"/>
</dbReference>
<dbReference type="PROSITE" id="PS50404">
    <property type="entry name" value="GST_NTER"/>
    <property type="match status" value="1"/>
</dbReference>
<dbReference type="InterPro" id="IPR010987">
    <property type="entry name" value="Glutathione-S-Trfase_C-like"/>
</dbReference>
<dbReference type="SFLD" id="SFLDG00358">
    <property type="entry name" value="Main_(cytGST)"/>
    <property type="match status" value="1"/>
</dbReference>
<dbReference type="Proteomes" id="UP001223520">
    <property type="component" value="Chromosome"/>
</dbReference>
<dbReference type="KEGG" id="hbq:QI031_11315"/>
<dbReference type="Gene3D" id="3.40.30.10">
    <property type="entry name" value="Glutaredoxin"/>
    <property type="match status" value="1"/>
</dbReference>
<sequence>MIKLFYAPGTCALAPHIVLEWIGEPYELLHVKPSDPEYQKINPLGQVPAMIDGDSGVMNQADALLKYLAHKYPNAKLGDNGTLQDAYELDRWLAFLTGDVHPAFFPFFAPQRYTTNDSETDRQSVKQASYRLIDRVYQHLDKHLESKDYLVGDRRTIADPYTFAMTRWGNNLPKSLSDYPNLYRFYQHLREDTGVQRAMEQQGIH</sequence>
<evidence type="ECO:0000313" key="4">
    <source>
        <dbReference type="Proteomes" id="UP001223520"/>
    </source>
</evidence>
<dbReference type="EMBL" id="CP124543">
    <property type="protein sequence ID" value="WGV28024.1"/>
    <property type="molecule type" value="Genomic_DNA"/>
</dbReference>
<name>A0AAJ6NWH1_9CYAN</name>
<dbReference type="SUPFAM" id="SSF47616">
    <property type="entry name" value="GST C-terminal domain-like"/>
    <property type="match status" value="1"/>
</dbReference>
<dbReference type="PANTHER" id="PTHR44051:SF8">
    <property type="entry name" value="GLUTATHIONE S-TRANSFERASE GSTA"/>
    <property type="match status" value="1"/>
</dbReference>
<evidence type="ECO:0000259" key="1">
    <source>
        <dbReference type="PROSITE" id="PS50404"/>
    </source>
</evidence>
<dbReference type="PANTHER" id="PTHR44051">
    <property type="entry name" value="GLUTATHIONE S-TRANSFERASE-RELATED"/>
    <property type="match status" value="1"/>
</dbReference>
<dbReference type="PROSITE" id="PS50405">
    <property type="entry name" value="GST_CTER"/>
    <property type="match status" value="1"/>
</dbReference>
<dbReference type="RefSeq" id="WP_281485256.1">
    <property type="nucleotide sequence ID" value="NZ_CP124543.1"/>
</dbReference>
<evidence type="ECO:0000259" key="2">
    <source>
        <dbReference type="PROSITE" id="PS50405"/>
    </source>
</evidence>
<dbReference type="InterPro" id="IPR004046">
    <property type="entry name" value="GST_C"/>
</dbReference>
<organism evidence="3 4">
    <name type="scientific">Halotia branconii CENA392</name>
    <dbReference type="NCBI Taxonomy" id="1539056"/>
    <lineage>
        <taxon>Bacteria</taxon>
        <taxon>Bacillati</taxon>
        <taxon>Cyanobacteriota</taxon>
        <taxon>Cyanophyceae</taxon>
        <taxon>Nostocales</taxon>
        <taxon>Nodulariaceae</taxon>
        <taxon>Halotia</taxon>
    </lineage>
</organism>
<dbReference type="SUPFAM" id="SSF52833">
    <property type="entry name" value="Thioredoxin-like"/>
    <property type="match status" value="1"/>
</dbReference>
<dbReference type="CDD" id="cd03188">
    <property type="entry name" value="GST_C_Beta"/>
    <property type="match status" value="1"/>
</dbReference>
<feature type="domain" description="GST C-terminal" evidence="2">
    <location>
        <begin position="82"/>
        <end position="205"/>
    </location>
</feature>